<evidence type="ECO:0000256" key="6">
    <source>
        <dbReference type="ARBA" id="ARBA00022989"/>
    </source>
</evidence>
<organism evidence="10 11">
    <name type="scientific">Mucilaginibacter polytrichastri</name>
    <dbReference type="NCBI Taxonomy" id="1302689"/>
    <lineage>
        <taxon>Bacteria</taxon>
        <taxon>Pseudomonadati</taxon>
        <taxon>Bacteroidota</taxon>
        <taxon>Sphingobacteriia</taxon>
        <taxon>Sphingobacteriales</taxon>
        <taxon>Sphingobacteriaceae</taxon>
        <taxon>Mucilaginibacter</taxon>
    </lineage>
</organism>
<dbReference type="STRING" id="1302689.RG47T_1651"/>
<dbReference type="GO" id="GO:0009103">
    <property type="term" value="P:lipopolysaccharide biosynthetic process"/>
    <property type="evidence" value="ECO:0007669"/>
    <property type="project" value="UniProtKB-KW"/>
</dbReference>
<evidence type="ECO:0000256" key="8">
    <source>
        <dbReference type="SAM" id="Phobius"/>
    </source>
</evidence>
<dbReference type="PANTHER" id="PTHR48090:SF3">
    <property type="entry name" value="UNDECAPRENYL-PHOSPHATE 4-DEOXY-4-FORMAMIDO-L-ARABINOSE TRANSFERASE"/>
    <property type="match status" value="1"/>
</dbReference>
<evidence type="ECO:0000313" key="11">
    <source>
        <dbReference type="Proteomes" id="UP000186720"/>
    </source>
</evidence>
<comment type="caution">
    <text evidence="10">The sequence shown here is derived from an EMBL/GenBank/DDBJ whole genome shotgun (WGS) entry which is preliminary data.</text>
</comment>
<keyword evidence="3" id="KW-0808">Transferase</keyword>
<evidence type="ECO:0000256" key="5">
    <source>
        <dbReference type="ARBA" id="ARBA00022985"/>
    </source>
</evidence>
<sequence length="330" mass="37303">MHPKQYNFHMPELSVVITVLNEKENISPLIAEIDSALAGIDYEVVFVDDGSEDGTQQEIIKNDNSRVKLVELRKNYGQSTAMTAGIDYAEGEYIALLDGDLQNDPKDIPSMLQKLKDEDWDVVAGNRKNRQDGMFLRKIPSKIANAMIRKLTGVYIKDYGCTLKIFRTEIAQNLGLYGELHRFIPVLAKQQGARITQIDVAHHARIHGKSKYGINRTFKVISDLILMVFFRKYIQKPMHLFGSIGFTLFFLGVAINMYLLVLKIMGHDIWGKPMLILGLILLLGGIQLITLGILAEINVRTYFESQNKKTYQVRKIYTGGQIIKPAIISA</sequence>
<gene>
    <name evidence="10" type="ORF">RG47T_1651</name>
</gene>
<name>A0A1Q5ZWT2_9SPHI</name>
<feature type="domain" description="Glycosyltransferase 2-like" evidence="9">
    <location>
        <begin position="14"/>
        <end position="174"/>
    </location>
</feature>
<dbReference type="SUPFAM" id="SSF53448">
    <property type="entry name" value="Nucleotide-diphospho-sugar transferases"/>
    <property type="match status" value="1"/>
</dbReference>
<keyword evidence="11" id="KW-1185">Reference proteome</keyword>
<accession>A0A1Q5ZWT2</accession>
<feature type="transmembrane region" description="Helical" evidence="8">
    <location>
        <begin position="274"/>
        <end position="295"/>
    </location>
</feature>
<dbReference type="CDD" id="cd04187">
    <property type="entry name" value="DPM1_like_bac"/>
    <property type="match status" value="1"/>
</dbReference>
<keyword evidence="7 8" id="KW-0472">Membrane</keyword>
<dbReference type="PANTHER" id="PTHR48090">
    <property type="entry name" value="UNDECAPRENYL-PHOSPHATE 4-DEOXY-4-FORMAMIDO-L-ARABINOSE TRANSFERASE-RELATED"/>
    <property type="match status" value="1"/>
</dbReference>
<feature type="transmembrane region" description="Helical" evidence="8">
    <location>
        <begin position="240"/>
        <end position="262"/>
    </location>
</feature>
<dbReference type="AlphaFoldDB" id="A0A1Q5ZWT2"/>
<dbReference type="Proteomes" id="UP000186720">
    <property type="component" value="Unassembled WGS sequence"/>
</dbReference>
<evidence type="ECO:0000313" key="10">
    <source>
        <dbReference type="EMBL" id="OKS86200.1"/>
    </source>
</evidence>
<evidence type="ECO:0000259" key="9">
    <source>
        <dbReference type="Pfam" id="PF00535"/>
    </source>
</evidence>
<evidence type="ECO:0000256" key="7">
    <source>
        <dbReference type="ARBA" id="ARBA00023136"/>
    </source>
</evidence>
<evidence type="ECO:0000256" key="4">
    <source>
        <dbReference type="ARBA" id="ARBA00022692"/>
    </source>
</evidence>
<keyword evidence="5" id="KW-0448">Lipopolysaccharide biosynthesis</keyword>
<keyword evidence="6 8" id="KW-1133">Transmembrane helix</keyword>
<dbReference type="InterPro" id="IPR001173">
    <property type="entry name" value="Glyco_trans_2-like"/>
</dbReference>
<evidence type="ECO:0000256" key="1">
    <source>
        <dbReference type="ARBA" id="ARBA00022475"/>
    </source>
</evidence>
<keyword evidence="4 8" id="KW-0812">Transmembrane</keyword>
<evidence type="ECO:0000256" key="3">
    <source>
        <dbReference type="ARBA" id="ARBA00022679"/>
    </source>
</evidence>
<dbReference type="InterPro" id="IPR029044">
    <property type="entry name" value="Nucleotide-diphossugar_trans"/>
</dbReference>
<evidence type="ECO:0000256" key="2">
    <source>
        <dbReference type="ARBA" id="ARBA00022676"/>
    </source>
</evidence>
<dbReference type="GO" id="GO:0016757">
    <property type="term" value="F:glycosyltransferase activity"/>
    <property type="evidence" value="ECO:0007669"/>
    <property type="project" value="UniProtKB-KW"/>
</dbReference>
<dbReference type="EMBL" id="MPPL01000001">
    <property type="protein sequence ID" value="OKS86200.1"/>
    <property type="molecule type" value="Genomic_DNA"/>
</dbReference>
<protein>
    <recommendedName>
        <fullName evidence="9">Glycosyltransferase 2-like domain-containing protein</fullName>
    </recommendedName>
</protein>
<keyword evidence="2" id="KW-0328">Glycosyltransferase</keyword>
<dbReference type="Pfam" id="PF00535">
    <property type="entry name" value="Glycos_transf_2"/>
    <property type="match status" value="1"/>
</dbReference>
<dbReference type="InterPro" id="IPR050256">
    <property type="entry name" value="Glycosyltransferase_2"/>
</dbReference>
<proteinExistence type="predicted"/>
<dbReference type="GO" id="GO:0005886">
    <property type="term" value="C:plasma membrane"/>
    <property type="evidence" value="ECO:0007669"/>
    <property type="project" value="TreeGrafter"/>
</dbReference>
<keyword evidence="1" id="KW-1003">Cell membrane</keyword>
<dbReference type="Gene3D" id="3.90.550.10">
    <property type="entry name" value="Spore Coat Polysaccharide Biosynthesis Protein SpsA, Chain A"/>
    <property type="match status" value="1"/>
</dbReference>
<reference evidence="10 11" key="1">
    <citation type="submission" date="2016-11" db="EMBL/GenBank/DDBJ databases">
        <title>Whole Genome Sequencing of Mucilaginibacter polytrichastri RG4-7(T) isolated from the moss sample.</title>
        <authorList>
            <person name="Li Y."/>
        </authorList>
    </citation>
    <scope>NUCLEOTIDE SEQUENCE [LARGE SCALE GENOMIC DNA]</scope>
    <source>
        <strain evidence="10 11">RG4-7</strain>
    </source>
</reference>